<dbReference type="EMBL" id="BK016243">
    <property type="protein sequence ID" value="DAG04425.1"/>
    <property type="molecule type" value="Genomic_DNA"/>
</dbReference>
<name>A0A8S5VCC2_9CAUD</name>
<protein>
    <submittedName>
        <fullName evidence="2">Uncharacterized protein</fullName>
    </submittedName>
</protein>
<feature type="region of interest" description="Disordered" evidence="1">
    <location>
        <begin position="1"/>
        <end position="30"/>
    </location>
</feature>
<proteinExistence type="predicted"/>
<feature type="compositionally biased region" description="Basic residues" evidence="1">
    <location>
        <begin position="1"/>
        <end position="10"/>
    </location>
</feature>
<organism evidence="2">
    <name type="scientific">Siphoviridae sp. ctyg07</name>
    <dbReference type="NCBI Taxonomy" id="2825747"/>
    <lineage>
        <taxon>Viruses</taxon>
        <taxon>Duplodnaviria</taxon>
        <taxon>Heunggongvirae</taxon>
        <taxon>Uroviricota</taxon>
        <taxon>Caudoviricetes</taxon>
    </lineage>
</organism>
<sequence>MAVGGRHRTHGAASRSRYSLPTYESPRPPY</sequence>
<reference evidence="2" key="1">
    <citation type="journal article" date="2021" name="Proc. Natl. Acad. Sci. U.S.A.">
        <title>A Catalog of Tens of Thousands of Viruses from Human Metagenomes Reveals Hidden Associations with Chronic Diseases.</title>
        <authorList>
            <person name="Tisza M.J."/>
            <person name="Buck C.B."/>
        </authorList>
    </citation>
    <scope>NUCLEOTIDE SEQUENCE</scope>
    <source>
        <strain evidence="2">Ctyg07</strain>
    </source>
</reference>
<evidence type="ECO:0000313" key="2">
    <source>
        <dbReference type="EMBL" id="DAG04425.1"/>
    </source>
</evidence>
<evidence type="ECO:0000256" key="1">
    <source>
        <dbReference type="SAM" id="MobiDB-lite"/>
    </source>
</evidence>
<accession>A0A8S5VCC2</accession>